<dbReference type="Gene3D" id="2.60.120.260">
    <property type="entry name" value="Galactose-binding domain-like"/>
    <property type="match status" value="1"/>
</dbReference>
<comment type="caution">
    <text evidence="6">The sequence shown here is derived from an EMBL/GenBank/DDBJ whole genome shotgun (WGS) entry which is preliminary data.</text>
</comment>
<dbReference type="GO" id="GO:0034993">
    <property type="term" value="C:meiotic nuclear membrane microtubule tethering complex"/>
    <property type="evidence" value="ECO:0007669"/>
    <property type="project" value="TreeGrafter"/>
</dbReference>
<dbReference type="Pfam" id="PF07738">
    <property type="entry name" value="Sad1_UNC"/>
    <property type="match status" value="2"/>
</dbReference>
<dbReference type="GO" id="GO:0043495">
    <property type="term" value="F:protein-membrane adaptor activity"/>
    <property type="evidence" value="ECO:0007669"/>
    <property type="project" value="TreeGrafter"/>
</dbReference>
<name>A0A4R0R7Z7_9APHY</name>
<dbReference type="OrthoDB" id="342281at2759"/>
<accession>A0A4R0R7Z7</accession>
<dbReference type="AlphaFoldDB" id="A0A4R0R7Z7"/>
<reference evidence="6 7" key="1">
    <citation type="submission" date="2018-11" db="EMBL/GenBank/DDBJ databases">
        <title>Genome assembly of Steccherinum ochraceum LE-BIN_3174, the white-rot fungus of the Steccherinaceae family (The Residual Polyporoid clade, Polyporales, Basidiomycota).</title>
        <authorList>
            <person name="Fedorova T.V."/>
            <person name="Glazunova O.A."/>
            <person name="Landesman E.O."/>
            <person name="Moiseenko K.V."/>
            <person name="Psurtseva N.V."/>
            <person name="Savinova O.S."/>
            <person name="Shakhova N.V."/>
            <person name="Tyazhelova T.V."/>
            <person name="Vasina D.V."/>
        </authorList>
    </citation>
    <scope>NUCLEOTIDE SEQUENCE [LARGE SCALE GENOMIC DNA]</scope>
    <source>
        <strain evidence="6 7">LE-BIN_3174</strain>
    </source>
</reference>
<evidence type="ECO:0000256" key="1">
    <source>
        <dbReference type="ARBA" id="ARBA00004370"/>
    </source>
</evidence>
<evidence type="ECO:0000256" key="4">
    <source>
        <dbReference type="ARBA" id="ARBA00023136"/>
    </source>
</evidence>
<gene>
    <name evidence="6" type="ORF">EIP91_004915</name>
</gene>
<feature type="domain" description="SUN" evidence="5">
    <location>
        <begin position="177"/>
        <end position="386"/>
    </location>
</feature>
<keyword evidence="4" id="KW-0472">Membrane</keyword>
<dbReference type="PROSITE" id="PS51469">
    <property type="entry name" value="SUN"/>
    <property type="match status" value="1"/>
</dbReference>
<keyword evidence="2" id="KW-0812">Transmembrane</keyword>
<protein>
    <recommendedName>
        <fullName evidence="5">SUN domain-containing protein</fullName>
    </recommendedName>
</protein>
<dbReference type="PANTHER" id="PTHR12911:SF8">
    <property type="entry name" value="KLAROID PROTEIN-RELATED"/>
    <property type="match status" value="1"/>
</dbReference>
<keyword evidence="3" id="KW-1133">Transmembrane helix</keyword>
<evidence type="ECO:0000256" key="3">
    <source>
        <dbReference type="ARBA" id="ARBA00022989"/>
    </source>
</evidence>
<dbReference type="EMBL" id="RWJN01000273">
    <property type="protein sequence ID" value="TCD63820.1"/>
    <property type="molecule type" value="Genomic_DNA"/>
</dbReference>
<evidence type="ECO:0000259" key="5">
    <source>
        <dbReference type="PROSITE" id="PS51469"/>
    </source>
</evidence>
<proteinExistence type="predicted"/>
<dbReference type="STRING" id="92696.A0A4R0R7Z7"/>
<dbReference type="InterPro" id="IPR012919">
    <property type="entry name" value="SUN_dom"/>
</dbReference>
<evidence type="ECO:0000256" key="2">
    <source>
        <dbReference type="ARBA" id="ARBA00022692"/>
    </source>
</evidence>
<evidence type="ECO:0000313" key="6">
    <source>
        <dbReference type="EMBL" id="TCD63820.1"/>
    </source>
</evidence>
<comment type="subcellular location">
    <subcellularLocation>
        <location evidence="1">Membrane</location>
    </subcellularLocation>
</comment>
<dbReference type="Proteomes" id="UP000292702">
    <property type="component" value="Unassembled WGS sequence"/>
</dbReference>
<organism evidence="6 7">
    <name type="scientific">Steccherinum ochraceum</name>
    <dbReference type="NCBI Taxonomy" id="92696"/>
    <lineage>
        <taxon>Eukaryota</taxon>
        <taxon>Fungi</taxon>
        <taxon>Dikarya</taxon>
        <taxon>Basidiomycota</taxon>
        <taxon>Agaricomycotina</taxon>
        <taxon>Agaricomycetes</taxon>
        <taxon>Polyporales</taxon>
        <taxon>Steccherinaceae</taxon>
        <taxon>Steccherinum</taxon>
    </lineage>
</organism>
<evidence type="ECO:0000313" key="7">
    <source>
        <dbReference type="Proteomes" id="UP000292702"/>
    </source>
</evidence>
<dbReference type="InterPro" id="IPR045119">
    <property type="entry name" value="SUN1-5"/>
</dbReference>
<dbReference type="PANTHER" id="PTHR12911">
    <property type="entry name" value="SAD1/UNC-84-LIKE PROTEIN-RELATED"/>
    <property type="match status" value="1"/>
</dbReference>
<keyword evidence="7" id="KW-1185">Reference proteome</keyword>
<sequence length="393" mass="43099">MSAFPSLLRRQKQDKYSPLQFHAGEAITLRSVPPAQVLKAVQPGIEGVQPRIEGVQTKTGLPEGWRSTAKNALVIKSLPLVFKAVTAVVKHIVTMMLSLLLLFAVIPYAQPTLCRSWGALSNRISIRSHSLCSTDDLAESGGRTFPEVLTLPTTVTLEADHFEIPIGAHDFALLDFGAEIIPNLTFATERPRGGWTYLHSFTNLSDPHYFSTVPLISPAPEEWHSPLCGEYELSTTALVAGGQCWGFAGFEGQIGVSLQQPARITHLLLHHLSTDRSTAPRDMTAWAVIDSDTSTLHNLSQISNALYARLGLPTVRPASLYGRYAHIPLALFRYDVDSSHEAQVFPVFQEVSQLPFPVSVVILQVNSNWGGQYTHIYKFGVLGAESGTRHGEL</sequence>